<feature type="compositionally biased region" description="Low complexity" evidence="1">
    <location>
        <begin position="431"/>
        <end position="446"/>
    </location>
</feature>
<feature type="region of interest" description="Disordered" evidence="1">
    <location>
        <begin position="381"/>
        <end position="406"/>
    </location>
</feature>
<dbReference type="InterPro" id="IPR036397">
    <property type="entry name" value="RNaseH_sf"/>
</dbReference>
<comment type="caution">
    <text evidence="2">The sequence shown here is derived from an EMBL/GenBank/DDBJ whole genome shotgun (WGS) entry which is preliminary data.</text>
</comment>
<evidence type="ECO:0000313" key="3">
    <source>
        <dbReference type="Proteomes" id="UP000821837"/>
    </source>
</evidence>
<feature type="compositionally biased region" description="Low complexity" evidence="1">
    <location>
        <begin position="381"/>
        <end position="392"/>
    </location>
</feature>
<organism evidence="2 3">
    <name type="scientific">Rhipicephalus sanguineus</name>
    <name type="common">Brown dog tick</name>
    <name type="synonym">Ixodes sanguineus</name>
    <dbReference type="NCBI Taxonomy" id="34632"/>
    <lineage>
        <taxon>Eukaryota</taxon>
        <taxon>Metazoa</taxon>
        <taxon>Ecdysozoa</taxon>
        <taxon>Arthropoda</taxon>
        <taxon>Chelicerata</taxon>
        <taxon>Arachnida</taxon>
        <taxon>Acari</taxon>
        <taxon>Parasitiformes</taxon>
        <taxon>Ixodida</taxon>
        <taxon>Ixodoidea</taxon>
        <taxon>Ixodidae</taxon>
        <taxon>Rhipicephalinae</taxon>
        <taxon>Rhipicephalus</taxon>
        <taxon>Rhipicephalus</taxon>
    </lineage>
</organism>
<evidence type="ECO:0008006" key="4">
    <source>
        <dbReference type="Google" id="ProtNLM"/>
    </source>
</evidence>
<dbReference type="SUPFAM" id="SSF53098">
    <property type="entry name" value="Ribonuclease H-like"/>
    <property type="match status" value="1"/>
</dbReference>
<gene>
    <name evidence="2" type="ORF">HPB52_001357</name>
</gene>
<feature type="region of interest" description="Disordered" evidence="1">
    <location>
        <begin position="422"/>
        <end position="493"/>
    </location>
</feature>
<dbReference type="AlphaFoldDB" id="A0A9D4QG46"/>
<reference evidence="2" key="1">
    <citation type="journal article" date="2020" name="Cell">
        <title>Large-Scale Comparative Analyses of Tick Genomes Elucidate Their Genetic Diversity and Vector Capacities.</title>
        <authorList>
            <consortium name="Tick Genome and Microbiome Consortium (TIGMIC)"/>
            <person name="Jia N."/>
            <person name="Wang J."/>
            <person name="Shi W."/>
            <person name="Du L."/>
            <person name="Sun Y."/>
            <person name="Zhan W."/>
            <person name="Jiang J.F."/>
            <person name="Wang Q."/>
            <person name="Zhang B."/>
            <person name="Ji P."/>
            <person name="Bell-Sakyi L."/>
            <person name="Cui X.M."/>
            <person name="Yuan T.T."/>
            <person name="Jiang B.G."/>
            <person name="Yang W.F."/>
            <person name="Lam T.T."/>
            <person name="Chang Q.C."/>
            <person name="Ding S.J."/>
            <person name="Wang X.J."/>
            <person name="Zhu J.G."/>
            <person name="Ruan X.D."/>
            <person name="Zhao L."/>
            <person name="Wei J.T."/>
            <person name="Ye R.Z."/>
            <person name="Que T.C."/>
            <person name="Du C.H."/>
            <person name="Zhou Y.H."/>
            <person name="Cheng J.X."/>
            <person name="Dai P.F."/>
            <person name="Guo W.B."/>
            <person name="Han X.H."/>
            <person name="Huang E.J."/>
            <person name="Li L.F."/>
            <person name="Wei W."/>
            <person name="Gao Y.C."/>
            <person name="Liu J.Z."/>
            <person name="Shao H.Z."/>
            <person name="Wang X."/>
            <person name="Wang C.C."/>
            <person name="Yang T.C."/>
            <person name="Huo Q.B."/>
            <person name="Li W."/>
            <person name="Chen H.Y."/>
            <person name="Chen S.E."/>
            <person name="Zhou L.G."/>
            <person name="Ni X.B."/>
            <person name="Tian J.H."/>
            <person name="Sheng Y."/>
            <person name="Liu T."/>
            <person name="Pan Y.S."/>
            <person name="Xia L.Y."/>
            <person name="Li J."/>
            <person name="Zhao F."/>
            <person name="Cao W.C."/>
        </authorList>
    </citation>
    <scope>NUCLEOTIDE SEQUENCE</scope>
    <source>
        <strain evidence="2">Rsan-2018</strain>
    </source>
</reference>
<proteinExistence type="predicted"/>
<feature type="compositionally biased region" description="Polar residues" evidence="1">
    <location>
        <begin position="469"/>
        <end position="478"/>
    </location>
</feature>
<name>A0A9D4QG46_RHISA</name>
<dbReference type="Proteomes" id="UP000821837">
    <property type="component" value="Chromosome 1"/>
</dbReference>
<keyword evidence="3" id="KW-1185">Reference proteome</keyword>
<reference evidence="2" key="2">
    <citation type="submission" date="2021-09" db="EMBL/GenBank/DDBJ databases">
        <authorList>
            <person name="Jia N."/>
            <person name="Wang J."/>
            <person name="Shi W."/>
            <person name="Du L."/>
            <person name="Sun Y."/>
            <person name="Zhan W."/>
            <person name="Jiang J."/>
            <person name="Wang Q."/>
            <person name="Zhang B."/>
            <person name="Ji P."/>
            <person name="Sakyi L.B."/>
            <person name="Cui X."/>
            <person name="Yuan T."/>
            <person name="Jiang B."/>
            <person name="Yang W."/>
            <person name="Lam T.T.-Y."/>
            <person name="Chang Q."/>
            <person name="Ding S."/>
            <person name="Wang X."/>
            <person name="Zhu J."/>
            <person name="Ruan X."/>
            <person name="Zhao L."/>
            <person name="Wei J."/>
            <person name="Que T."/>
            <person name="Du C."/>
            <person name="Cheng J."/>
            <person name="Dai P."/>
            <person name="Han X."/>
            <person name="Huang E."/>
            <person name="Gao Y."/>
            <person name="Liu J."/>
            <person name="Shao H."/>
            <person name="Ye R."/>
            <person name="Li L."/>
            <person name="Wei W."/>
            <person name="Wang X."/>
            <person name="Wang C."/>
            <person name="Huo Q."/>
            <person name="Li W."/>
            <person name="Guo W."/>
            <person name="Chen H."/>
            <person name="Chen S."/>
            <person name="Zhou L."/>
            <person name="Zhou L."/>
            <person name="Ni X."/>
            <person name="Tian J."/>
            <person name="Zhou Y."/>
            <person name="Sheng Y."/>
            <person name="Liu T."/>
            <person name="Pan Y."/>
            <person name="Xia L."/>
            <person name="Li J."/>
            <person name="Zhao F."/>
            <person name="Cao W."/>
        </authorList>
    </citation>
    <scope>NUCLEOTIDE SEQUENCE</scope>
    <source>
        <strain evidence="2">Rsan-2018</strain>
        <tissue evidence="2">Larvae</tissue>
    </source>
</reference>
<accession>A0A9D4QG46</accession>
<dbReference type="GO" id="GO:0003676">
    <property type="term" value="F:nucleic acid binding"/>
    <property type="evidence" value="ECO:0007669"/>
    <property type="project" value="InterPro"/>
</dbReference>
<evidence type="ECO:0000256" key="1">
    <source>
        <dbReference type="SAM" id="MobiDB-lite"/>
    </source>
</evidence>
<dbReference type="InterPro" id="IPR012337">
    <property type="entry name" value="RNaseH-like_sf"/>
</dbReference>
<dbReference type="EMBL" id="JABSTV010001245">
    <property type="protein sequence ID" value="KAH7981868.1"/>
    <property type="molecule type" value="Genomic_DNA"/>
</dbReference>
<feature type="compositionally biased region" description="Polar residues" evidence="1">
    <location>
        <begin position="59"/>
        <end position="71"/>
    </location>
</feature>
<dbReference type="Gene3D" id="3.30.420.10">
    <property type="entry name" value="Ribonuclease H-like superfamily/Ribonuclease H"/>
    <property type="match status" value="1"/>
</dbReference>
<protein>
    <recommendedName>
        <fullName evidence="4">Tick transposon</fullName>
    </recommendedName>
</protein>
<evidence type="ECO:0000313" key="2">
    <source>
        <dbReference type="EMBL" id="KAH7981868.1"/>
    </source>
</evidence>
<feature type="region of interest" description="Disordered" evidence="1">
    <location>
        <begin position="1"/>
        <end position="155"/>
    </location>
</feature>
<sequence length="493" mass="53357">MHQEVAEGAIPKRRSSSRGRSCCGPTDGAGPTEAARSRSSSRQPGRKMTWADMVGDSGSAPTTSKQGTVVASCSPHKRRAVDIKADDDTPDVNDFMSEVSEAPSNASANDNKAKKRRKTKNQSLNPKPRERSPRRTQGPCLPRDPNLCCPHPPTTRTNRVSRATLDSDFKQARGSATLIRKDISFMERGTPTYKKGLESLLTEIIPTSNCPSANALYIWCDGGAAPRRRAEARRRKARAKAILAKIMCNETYWHRGAYAVSVVDAHGSLVNAATVVTNFTNEAEEMAIAVALQSCTGASIIYSDSRTAISTFSAALVSSKAATVVNKLFYQERGEDNFPSSHITSFPTHMGNISGSPSCNPNERAHQLARELTFRRFEAQSSSLSSRLSRGPGPSPNDSVYRPQPGWSRRIDWRGLQHRFLSPQDLNKVRTPPTESGGSPGSEAAGQKSGLAPHQTPKPSTAQREKRSTSAASLTYVQSVGIIDGGHDEPSLL</sequence>